<dbReference type="STRING" id="387005.A0A183I3X1"/>
<dbReference type="EMBL" id="UZAJ01040852">
    <property type="protein sequence ID" value="VDP17025.1"/>
    <property type="molecule type" value="Genomic_DNA"/>
</dbReference>
<dbReference type="AlphaFoldDB" id="A0A183I3X1"/>
<evidence type="ECO:0000256" key="1">
    <source>
        <dbReference type="SAM" id="MobiDB-lite"/>
    </source>
</evidence>
<dbReference type="InterPro" id="IPR013083">
    <property type="entry name" value="Znf_RING/FYVE/PHD"/>
</dbReference>
<evidence type="ECO:0000313" key="3">
    <source>
        <dbReference type="Proteomes" id="UP000267606"/>
    </source>
</evidence>
<evidence type="ECO:0000313" key="2">
    <source>
        <dbReference type="EMBL" id="VDP17025.1"/>
    </source>
</evidence>
<reference evidence="2 3" key="2">
    <citation type="submission" date="2018-11" db="EMBL/GenBank/DDBJ databases">
        <authorList>
            <consortium name="Pathogen Informatics"/>
        </authorList>
    </citation>
    <scope>NUCLEOTIDE SEQUENCE [LARGE SCALE GENOMIC DNA]</scope>
</reference>
<organism evidence="4">
    <name type="scientific">Onchocerca flexuosa</name>
    <dbReference type="NCBI Taxonomy" id="387005"/>
    <lineage>
        <taxon>Eukaryota</taxon>
        <taxon>Metazoa</taxon>
        <taxon>Ecdysozoa</taxon>
        <taxon>Nematoda</taxon>
        <taxon>Chromadorea</taxon>
        <taxon>Rhabditida</taxon>
        <taxon>Spirurina</taxon>
        <taxon>Spiruromorpha</taxon>
        <taxon>Filarioidea</taxon>
        <taxon>Onchocercidae</taxon>
        <taxon>Onchocerca</taxon>
    </lineage>
</organism>
<dbReference type="Proteomes" id="UP000267606">
    <property type="component" value="Unassembled WGS sequence"/>
</dbReference>
<accession>A0A183I3X1</accession>
<feature type="compositionally biased region" description="Polar residues" evidence="1">
    <location>
        <begin position="42"/>
        <end position="53"/>
    </location>
</feature>
<reference evidence="4" key="1">
    <citation type="submission" date="2016-06" db="UniProtKB">
        <authorList>
            <consortium name="WormBaseParasite"/>
        </authorList>
    </citation>
    <scope>IDENTIFICATION</scope>
</reference>
<sequence>MSKIEAKSDQNVHDEDEIDNTLTNVGSANKDDKHLGKFEQALSINGTTSQMQSNRKKSAKEEQSGDQEGFTRVIHFREAVHVDLPNSPKTISDSSKSEKRACRICQSETGELVRPCACTGTFTV</sequence>
<dbReference type="WBParaSite" id="OFLC_0001444101-mRNA-1">
    <property type="protein sequence ID" value="OFLC_0001444101-mRNA-1"/>
    <property type="gene ID" value="OFLC_0001444101"/>
</dbReference>
<feature type="compositionally biased region" description="Basic and acidic residues" evidence="1">
    <location>
        <begin position="1"/>
        <end position="13"/>
    </location>
</feature>
<keyword evidence="3" id="KW-1185">Reference proteome</keyword>
<gene>
    <name evidence="2" type="ORF">OFLC_LOCUS14433</name>
</gene>
<feature type="region of interest" description="Disordered" evidence="1">
    <location>
        <begin position="1"/>
        <end position="69"/>
    </location>
</feature>
<protein>
    <submittedName>
        <fullName evidence="4">RING-CH-type domain-containing protein</fullName>
    </submittedName>
</protein>
<proteinExistence type="predicted"/>
<evidence type="ECO:0000313" key="4">
    <source>
        <dbReference type="WBParaSite" id="OFLC_0001444101-mRNA-1"/>
    </source>
</evidence>
<dbReference type="Gene3D" id="3.30.40.10">
    <property type="entry name" value="Zinc/RING finger domain, C3HC4 (zinc finger)"/>
    <property type="match status" value="1"/>
</dbReference>
<name>A0A183I3X1_9BILA</name>